<organism evidence="2 3">
    <name type="scientific">Paractinoplanes aksuensis</name>
    <dbReference type="NCBI Taxonomy" id="2939490"/>
    <lineage>
        <taxon>Bacteria</taxon>
        <taxon>Bacillati</taxon>
        <taxon>Actinomycetota</taxon>
        <taxon>Actinomycetes</taxon>
        <taxon>Micromonosporales</taxon>
        <taxon>Micromonosporaceae</taxon>
        <taxon>Paractinoplanes</taxon>
    </lineage>
</organism>
<dbReference type="PROSITE" id="PS51257">
    <property type="entry name" value="PROKAR_LIPOPROTEIN"/>
    <property type="match status" value="1"/>
</dbReference>
<dbReference type="Proteomes" id="UP001523369">
    <property type="component" value="Unassembled WGS sequence"/>
</dbReference>
<evidence type="ECO:0008006" key="4">
    <source>
        <dbReference type="Google" id="ProtNLM"/>
    </source>
</evidence>
<name>A0ABT1DG90_9ACTN</name>
<reference evidence="2 3" key="1">
    <citation type="submission" date="2022-06" db="EMBL/GenBank/DDBJ databases">
        <title>New Species of the Genus Actinoplanes, ActinopZanes ferrugineus.</title>
        <authorList>
            <person name="Ding P."/>
        </authorList>
    </citation>
    <scope>NUCLEOTIDE SEQUENCE [LARGE SCALE GENOMIC DNA]</scope>
    <source>
        <strain evidence="2 3">TRM88003</strain>
    </source>
</reference>
<accession>A0ABT1DG90</accession>
<feature type="chain" id="PRO_5047096743" description="Ribosomally synthesized peptide with SipW-like signal peptide" evidence="1">
    <location>
        <begin position="42"/>
        <end position="237"/>
    </location>
</feature>
<feature type="signal peptide" evidence="1">
    <location>
        <begin position="1"/>
        <end position="41"/>
    </location>
</feature>
<keyword evidence="3" id="KW-1185">Reference proteome</keyword>
<evidence type="ECO:0000256" key="1">
    <source>
        <dbReference type="SAM" id="SignalP"/>
    </source>
</evidence>
<dbReference type="EMBL" id="JAMYJR010000002">
    <property type="protein sequence ID" value="MCO8269503.1"/>
    <property type="molecule type" value="Genomic_DNA"/>
</dbReference>
<dbReference type="RefSeq" id="WP_253235647.1">
    <property type="nucleotide sequence ID" value="NZ_JAMYJR010000002.1"/>
</dbReference>
<gene>
    <name evidence="2" type="ORF">M1L60_02730</name>
</gene>
<sequence length="237" mass="24278">MRGIINKAVSTAGTKRRLGRGVATAAGLVACAGIVWSSSHAAFTDTTTNNGNTIGAGTLDITDNRLNATAMFDPAVNTAVAPGFVSTPVCISISNVGTMTPTTTKMYLPTAVAQEREGAGGSYVPWVTTVGAYPAMDDNSTLYVEEGPEQGTDPGSTCLGAGYTDKVGVAAAGPVAAGTNLKSLLDSNNAWGNGISVANIPPGKWRSYRFTYTFLSSAPNAAQGDGIKFGVTWEAQQ</sequence>
<protein>
    <recommendedName>
        <fullName evidence="4">Ribosomally synthesized peptide with SipW-like signal peptide</fullName>
    </recommendedName>
</protein>
<evidence type="ECO:0000313" key="3">
    <source>
        <dbReference type="Proteomes" id="UP001523369"/>
    </source>
</evidence>
<evidence type="ECO:0000313" key="2">
    <source>
        <dbReference type="EMBL" id="MCO8269503.1"/>
    </source>
</evidence>
<comment type="caution">
    <text evidence="2">The sequence shown here is derived from an EMBL/GenBank/DDBJ whole genome shotgun (WGS) entry which is preliminary data.</text>
</comment>
<keyword evidence="1" id="KW-0732">Signal</keyword>
<proteinExistence type="predicted"/>